<dbReference type="InterPro" id="IPR011604">
    <property type="entry name" value="PDDEXK-like_dom_sf"/>
</dbReference>
<dbReference type="Gene3D" id="3.90.320.10">
    <property type="match status" value="1"/>
</dbReference>
<evidence type="ECO:0000313" key="1">
    <source>
        <dbReference type="EMBL" id="UVF62326.1"/>
    </source>
</evidence>
<dbReference type="PANTHER" id="PTHR31340">
    <property type="entry name" value="MITOCHONDRIAL GENOME MAINTENANCE EXONUCLEASE 1"/>
    <property type="match status" value="1"/>
</dbReference>
<dbReference type="InterPro" id="IPR011335">
    <property type="entry name" value="Restrct_endonuc-II-like"/>
</dbReference>
<proteinExistence type="predicted"/>
<keyword evidence="1" id="KW-0269">Exonuclease</keyword>
<dbReference type="Proteomes" id="UP001156919">
    <property type="component" value="Segment"/>
</dbReference>
<keyword evidence="1" id="KW-0378">Hydrolase</keyword>
<dbReference type="SUPFAM" id="SSF52980">
    <property type="entry name" value="Restriction endonuclease-like"/>
    <property type="match status" value="1"/>
</dbReference>
<sequence length="218" mass="25886">MFNHIPIKINHLIESAHEENKHYYKIDQMFKFPSITTILHSFPNEGINIWKRKTPNWEEIQKESFKIGTDLHSTIEAHLKNNPFLPLLNDKAYELFCNLIPELDKINNIQCLETYLYEPELKIAGCTDCIAEYEGEKCIIDFKNSRKPKREKWINDYKLQVTAYSKMFEYCTEQKIDLGIILIANWDGSTDVFKVNIPDHEENLINMLDYYYSEIKHD</sequence>
<protein>
    <submittedName>
        <fullName evidence="1">Exonuclease</fullName>
    </submittedName>
</protein>
<accession>A0A976UAI7</accession>
<name>A0A976UAI7_9CAUD</name>
<dbReference type="GO" id="GO:0004527">
    <property type="term" value="F:exonuclease activity"/>
    <property type="evidence" value="ECO:0007669"/>
    <property type="project" value="UniProtKB-KW"/>
</dbReference>
<reference evidence="1 2" key="1">
    <citation type="submission" date="2022-05" db="EMBL/GenBank/DDBJ databases">
        <title>Diverse viruses of marine archaea discovered using metagenomics.</title>
        <authorList>
            <person name="Zhou Y."/>
        </authorList>
    </citation>
    <scope>NUCLEOTIDE SEQUENCE [LARGE SCALE GENOMIC DNA]</scope>
    <source>
        <strain evidence="1">YSH_462411</strain>
    </source>
</reference>
<dbReference type="PANTHER" id="PTHR31340:SF3">
    <property type="entry name" value="MITOCHONDRIAL GENOME MAINTENANCE EXONUCLEASE 1"/>
    <property type="match status" value="1"/>
</dbReference>
<evidence type="ECO:0000313" key="2">
    <source>
        <dbReference type="Proteomes" id="UP001156919"/>
    </source>
</evidence>
<keyword evidence="1" id="KW-0540">Nuclease</keyword>
<dbReference type="EMBL" id="ON649699">
    <property type="protein sequence ID" value="UVF62326.1"/>
    <property type="molecule type" value="Genomic_DNA"/>
</dbReference>
<organism evidence="1 2">
    <name type="scientific">Nitrososphaeria virus YSH_462411</name>
    <dbReference type="NCBI Taxonomy" id="3071321"/>
    <lineage>
        <taxon>Viruses</taxon>
        <taxon>Duplodnaviria</taxon>
        <taxon>Heunggongvirae</taxon>
        <taxon>Uroviricota</taxon>
        <taxon>Caudoviricetes</taxon>
        <taxon>Juravirales</taxon>
        <taxon>Yangangviridae</taxon>
        <taxon>Nohelivirus</taxon>
        <taxon>Nohelivirus yangshanense</taxon>
    </lineage>
</organism>
<keyword evidence="2" id="KW-1185">Reference proteome</keyword>